<keyword evidence="1" id="KW-0472">Membrane</keyword>
<reference evidence="3 4" key="1">
    <citation type="journal article" date="2015" name="Stand. Genomic Sci.">
        <title>Genomic Encyclopedia of Bacterial and Archaeal Type Strains, Phase III: the genomes of soil and plant-associated and newly described type strains.</title>
        <authorList>
            <person name="Whitman W.B."/>
            <person name="Woyke T."/>
            <person name="Klenk H.P."/>
            <person name="Zhou Y."/>
            <person name="Lilburn T.G."/>
            <person name="Beck B.J."/>
            <person name="De Vos P."/>
            <person name="Vandamme P."/>
            <person name="Eisen J.A."/>
            <person name="Garrity G."/>
            <person name="Hugenholtz P."/>
            <person name="Kyrpides N.C."/>
        </authorList>
    </citation>
    <scope>NUCLEOTIDE SEQUENCE [LARGE SCALE GENOMIC DNA]</scope>
    <source>
        <strain evidence="3 4">CECT 8445</strain>
    </source>
</reference>
<organism evidence="3 4">
    <name type="scientific">Winogradskyella wandonensis</name>
    <dbReference type="NCBI Taxonomy" id="1442586"/>
    <lineage>
        <taxon>Bacteria</taxon>
        <taxon>Pseudomonadati</taxon>
        <taxon>Bacteroidota</taxon>
        <taxon>Flavobacteriia</taxon>
        <taxon>Flavobacteriales</taxon>
        <taxon>Flavobacteriaceae</taxon>
        <taxon>Winogradskyella</taxon>
    </lineage>
</organism>
<keyword evidence="1" id="KW-1133">Transmembrane helix</keyword>
<feature type="transmembrane region" description="Helical" evidence="1">
    <location>
        <begin position="34"/>
        <end position="54"/>
    </location>
</feature>
<keyword evidence="1" id="KW-0812">Transmembrane</keyword>
<name>A0A4R1KU40_9FLAO</name>
<evidence type="ECO:0000313" key="3">
    <source>
        <dbReference type="EMBL" id="TCK68684.1"/>
    </source>
</evidence>
<dbReference type="OrthoDB" id="1522859at2"/>
<dbReference type="PANTHER" id="PTHR34978">
    <property type="entry name" value="POSSIBLE SENSOR-TRANSDUCER PROTEIN BLAR"/>
    <property type="match status" value="1"/>
</dbReference>
<proteinExistence type="predicted"/>
<evidence type="ECO:0000256" key="1">
    <source>
        <dbReference type="SAM" id="Phobius"/>
    </source>
</evidence>
<dbReference type="RefSeq" id="WP_132702655.1">
    <property type="nucleotide sequence ID" value="NZ_SMGI01000001.1"/>
</dbReference>
<dbReference type="InterPro" id="IPR037066">
    <property type="entry name" value="Plug_dom_sf"/>
</dbReference>
<dbReference type="CDD" id="cd07341">
    <property type="entry name" value="M56_BlaR1_MecR1_like"/>
    <property type="match status" value="1"/>
</dbReference>
<gene>
    <name evidence="3" type="ORF">DFQ05_0194</name>
</gene>
<protein>
    <submittedName>
        <fullName evidence="3">TonB-dependent receptor-like protein</fullName>
    </submittedName>
</protein>
<feature type="transmembrane region" description="Helical" evidence="1">
    <location>
        <begin position="6"/>
        <end position="22"/>
    </location>
</feature>
<feature type="transmembrane region" description="Helical" evidence="1">
    <location>
        <begin position="262"/>
        <end position="280"/>
    </location>
</feature>
<dbReference type="InterPro" id="IPR008756">
    <property type="entry name" value="Peptidase_M56"/>
</dbReference>
<comment type="caution">
    <text evidence="3">The sequence shown here is derived from an EMBL/GenBank/DDBJ whole genome shotgun (WGS) entry which is preliminary data.</text>
</comment>
<dbReference type="AlphaFoldDB" id="A0A4R1KU40"/>
<keyword evidence="3" id="KW-0675">Receptor</keyword>
<dbReference type="SUPFAM" id="SSF56935">
    <property type="entry name" value="Porins"/>
    <property type="match status" value="2"/>
</dbReference>
<evidence type="ECO:0000259" key="2">
    <source>
        <dbReference type="Pfam" id="PF05569"/>
    </source>
</evidence>
<accession>A0A4R1KU40</accession>
<dbReference type="Proteomes" id="UP000295714">
    <property type="component" value="Unassembled WGS sequence"/>
</dbReference>
<feature type="domain" description="Peptidase M56" evidence="2">
    <location>
        <begin position="149"/>
        <end position="251"/>
    </location>
</feature>
<dbReference type="InterPro" id="IPR052173">
    <property type="entry name" value="Beta-lactam_resp_regulator"/>
</dbReference>
<dbReference type="Gene3D" id="2.170.130.10">
    <property type="entry name" value="TonB-dependent receptor, plug domain"/>
    <property type="match status" value="2"/>
</dbReference>
<dbReference type="Pfam" id="PF05569">
    <property type="entry name" value="Peptidase_M56"/>
    <property type="match status" value="1"/>
</dbReference>
<feature type="transmembrane region" description="Helical" evidence="1">
    <location>
        <begin position="90"/>
        <end position="115"/>
    </location>
</feature>
<sequence length="752" mass="86127">MDYLLQSSALLLLMYLGYSLFLKQETFFTHNRWFLFFGILTAVLLPLVEIPVYVTLEPALHPSTPVEFIYAPTELIEEEKPFDWLQVLRYAYLLGVIIFFVQFIFQFGSLLFLLIKNAKNRDGIYTYVIVKNKISPFSFFKWIVYNPNLFSEDELQLILNHEKVHVRQWHSLDIIISRLACVAFWFNPLAWIYHKNIQQNLEYIADAETQKHLVSSLDYQQLLLKTSIGNTNINLTSNFYNSLIKKRIVMLQKHQSKSINRLKLLIVLPFIALFLMSFNTKEVFIETPTKINESEVIDTKVEVVFTNQMSDKRLDEMKEFLNKEGIKMTLTSLERNSEGLINKIDIKFDYDSSSTSYKADAKDGIKPFRFVKFENGMVMVGPANMDVIEVIEEPEVEEIIEIIEEPVIEIIEDEEEIEIEADSVYFIKTNPKTKAKYIFRTKDSIVAGKPKTAYTFKANGNVKVNSNSFTIKTDSINYKNTIRIRNSKGKDPIYIINGKVASKKDLKKMNPNKIAEVSVIKGDKATALYGKKGKDGVVEIKTKGKANKKKNVWQISKIEATDVFKSSTKEELKKFLSTANKPLITVNGDVLGNIDIKDLDYSIIESISIVDDKTATEIYGAKGKNGIVVITTNEAKNRFERLTQDNKDYKVQIGSVRFEDDNKNTTMTLHYITKDTQDKLMETHKKELAKKGITVKYSKLKRNKNGEIVRIKISVKDKDGNSSVGTFNNTNGIPTINFGKYGDDLVVSSNPL</sequence>
<evidence type="ECO:0000313" key="4">
    <source>
        <dbReference type="Proteomes" id="UP000295714"/>
    </source>
</evidence>
<dbReference type="PANTHER" id="PTHR34978:SF3">
    <property type="entry name" value="SLR0241 PROTEIN"/>
    <property type="match status" value="1"/>
</dbReference>
<keyword evidence="4" id="KW-1185">Reference proteome</keyword>
<dbReference type="EMBL" id="SMGI01000001">
    <property type="protein sequence ID" value="TCK68684.1"/>
    <property type="molecule type" value="Genomic_DNA"/>
</dbReference>